<keyword evidence="3" id="KW-1185">Reference proteome</keyword>
<sequence length="384" mass="43956">MASRLVEATALRCPTASTPVNSSWKQKGSSICRVRISHSLVASSSTGISTLTSVPRSAEVCTRMASTQGADVETETASEKWTMPDSKGVGYETVVQVTPRDVWYWQADTHWKHWQGFWINYEPEKTKEVVKEYKSVRSLQIRDPERTKLYHRNQWYDAKGFGKDQNWEYGPWNMTLEEHALHDGILHPNSQHHRVLLMPSGNLGWIQMYLKPNDSRSVIFSEPIFYVNPKQRISVPVGYNSEGNIGVALLLEEVKDTEEKMDSSWSGTLWKHTRDPLVDTREEPKGIYQGHEESISPKLEWMMREAVWQGFKGGLSEEEAKNYILIHMPNNVTIFAPRKAAVHKDFAFYVTYVESDTRVRVMSVAYGADLNLAYIKSGVYDKVE</sequence>
<gene>
    <name evidence="2" type="ORF">KC19_2G244500</name>
</gene>
<dbReference type="SUPFAM" id="SSF50814">
    <property type="entry name" value="Lipocalins"/>
    <property type="match status" value="1"/>
</dbReference>
<organism evidence="2 3">
    <name type="scientific">Ceratodon purpureus</name>
    <name type="common">Fire moss</name>
    <name type="synonym">Dicranum purpureum</name>
    <dbReference type="NCBI Taxonomy" id="3225"/>
    <lineage>
        <taxon>Eukaryota</taxon>
        <taxon>Viridiplantae</taxon>
        <taxon>Streptophyta</taxon>
        <taxon>Embryophyta</taxon>
        <taxon>Bryophyta</taxon>
        <taxon>Bryophytina</taxon>
        <taxon>Bryopsida</taxon>
        <taxon>Dicranidae</taxon>
        <taxon>Pseudoditrichales</taxon>
        <taxon>Ditrichaceae</taxon>
        <taxon>Ceratodon</taxon>
    </lineage>
</organism>
<evidence type="ECO:0000259" key="1">
    <source>
        <dbReference type="Pfam" id="PF12204"/>
    </source>
</evidence>
<name>A0A8T0J0E6_CERPU</name>
<proteinExistence type="predicted"/>
<evidence type="ECO:0000313" key="3">
    <source>
        <dbReference type="Proteomes" id="UP000822688"/>
    </source>
</evidence>
<dbReference type="InterPro" id="IPR022017">
    <property type="entry name" value="BFA1-like_DUF3598"/>
</dbReference>
<dbReference type="Pfam" id="PF12204">
    <property type="entry name" value="DUF3598_N"/>
    <property type="match status" value="1"/>
</dbReference>
<dbReference type="AlphaFoldDB" id="A0A8T0J0E6"/>
<dbReference type="Gene3D" id="2.40.128.20">
    <property type="match status" value="1"/>
</dbReference>
<dbReference type="Proteomes" id="UP000822688">
    <property type="component" value="Chromosome 2"/>
</dbReference>
<feature type="domain" description="DUF3598" evidence="1">
    <location>
        <begin position="109"/>
        <end position="254"/>
    </location>
</feature>
<reference evidence="2" key="1">
    <citation type="submission" date="2020-06" db="EMBL/GenBank/DDBJ databases">
        <title>WGS assembly of Ceratodon purpureus strain R40.</title>
        <authorList>
            <person name="Carey S.B."/>
            <person name="Jenkins J."/>
            <person name="Shu S."/>
            <person name="Lovell J.T."/>
            <person name="Sreedasyam A."/>
            <person name="Maumus F."/>
            <person name="Tiley G.P."/>
            <person name="Fernandez-Pozo N."/>
            <person name="Barry K."/>
            <person name="Chen C."/>
            <person name="Wang M."/>
            <person name="Lipzen A."/>
            <person name="Daum C."/>
            <person name="Saski C.A."/>
            <person name="Payton A.C."/>
            <person name="Mcbreen J.C."/>
            <person name="Conrad R.E."/>
            <person name="Kollar L.M."/>
            <person name="Olsson S."/>
            <person name="Huttunen S."/>
            <person name="Landis J.B."/>
            <person name="Wickett N.J."/>
            <person name="Johnson M.G."/>
            <person name="Rensing S.A."/>
            <person name="Grimwood J."/>
            <person name="Schmutz J."/>
            <person name="Mcdaniel S.F."/>
        </authorList>
    </citation>
    <scope>NUCLEOTIDE SEQUENCE</scope>
    <source>
        <strain evidence="2">R40</strain>
    </source>
</reference>
<evidence type="ECO:0000313" key="2">
    <source>
        <dbReference type="EMBL" id="KAG0588458.1"/>
    </source>
</evidence>
<dbReference type="EMBL" id="CM026422">
    <property type="protein sequence ID" value="KAG0588458.1"/>
    <property type="molecule type" value="Genomic_DNA"/>
</dbReference>
<dbReference type="InterPro" id="IPR012674">
    <property type="entry name" value="Calycin"/>
</dbReference>
<accession>A0A8T0J0E6</accession>
<protein>
    <recommendedName>
        <fullName evidence="1">DUF3598 domain-containing protein</fullName>
    </recommendedName>
</protein>
<comment type="caution">
    <text evidence="2">The sequence shown here is derived from an EMBL/GenBank/DDBJ whole genome shotgun (WGS) entry which is preliminary data.</text>
</comment>